<organism evidence="1 2">
    <name type="scientific">Thermoproteus sp. AZ2</name>
    <dbReference type="NCBI Taxonomy" id="1609232"/>
    <lineage>
        <taxon>Archaea</taxon>
        <taxon>Thermoproteota</taxon>
        <taxon>Thermoprotei</taxon>
        <taxon>Thermoproteales</taxon>
        <taxon>Thermoproteaceae</taxon>
        <taxon>Thermoproteus</taxon>
    </lineage>
</organism>
<evidence type="ECO:0000313" key="1">
    <source>
        <dbReference type="EMBL" id="MFB6490202.1"/>
    </source>
</evidence>
<dbReference type="Proteomes" id="UP000033636">
    <property type="component" value="Unassembled WGS sequence"/>
</dbReference>
<protein>
    <submittedName>
        <fullName evidence="1">Uncharacterized protein</fullName>
    </submittedName>
</protein>
<evidence type="ECO:0000313" key="2">
    <source>
        <dbReference type="Proteomes" id="UP000033636"/>
    </source>
</evidence>
<reference evidence="1" key="1">
    <citation type="submission" date="2024-07" db="EMBL/GenBank/DDBJ databases">
        <title>Metagenome and Metagenome-Assembled Genomes of Archaea from a hot spring from the geothermal field of Los Azufres, Mexico.</title>
        <authorList>
            <person name="Marin-Paredes R."/>
            <person name="Martinez-Romero E."/>
            <person name="Servin-Garciduenas L.E."/>
        </authorList>
    </citation>
    <scope>NUCLEOTIDE SEQUENCE</scope>
</reference>
<name>A0ACC6UZE0_9CREN</name>
<sequence length="245" mass="26823">MSRITHIGEEPVRIDKNGVFTSAGTRYKGDVIVVAIDALRIGPPSFSTVEEAELLYKLAERANAVRFVVDVTIPPYELQDIAIAIKTAWPRKDVSIHVLSAPQTPLLNVRRLAIFGIEVSDTPPPDLGEELHVEVPSLEPHPLARGLYVGPLYETQYSGIYLIGETSLIKMGVFPTPLAILQQTALLSDLLLSSGGYVELDPLESEEPFLQITTSASLAEIPLIALKSVYNIWADEILGVLGWEK</sequence>
<proteinExistence type="predicted"/>
<gene>
    <name evidence="1" type="ORF">TU35_002965</name>
</gene>
<comment type="caution">
    <text evidence="1">The sequence shown here is derived from an EMBL/GenBank/DDBJ whole genome shotgun (WGS) entry which is preliminary data.</text>
</comment>
<accession>A0ACC6UZE0</accession>
<dbReference type="EMBL" id="JZWT02000006">
    <property type="protein sequence ID" value="MFB6490202.1"/>
    <property type="molecule type" value="Genomic_DNA"/>
</dbReference>